<dbReference type="Pfam" id="PF00327">
    <property type="entry name" value="Ribosomal_L30"/>
    <property type="match status" value="1"/>
</dbReference>
<dbReference type="STRING" id="240176.A8NV56"/>
<dbReference type="GeneID" id="6013150"/>
<dbReference type="RefSeq" id="XP_001836604.2">
    <property type="nucleotide sequence ID" value="XM_001836552.2"/>
</dbReference>
<comment type="similarity">
    <text evidence="1">Belongs to the universal ribosomal protein uL30 family.</text>
</comment>
<evidence type="ECO:0000259" key="6">
    <source>
        <dbReference type="Pfam" id="PF00327"/>
    </source>
</evidence>
<dbReference type="SUPFAM" id="SSF55129">
    <property type="entry name" value="Ribosomal protein L30p/L7e"/>
    <property type="match status" value="1"/>
</dbReference>
<dbReference type="Gene3D" id="3.30.1390.20">
    <property type="entry name" value="Ribosomal protein L30, ferredoxin-like fold domain"/>
    <property type="match status" value="1"/>
</dbReference>
<reference evidence="7 8" key="1">
    <citation type="journal article" date="2010" name="Proc. Natl. Acad. Sci. U.S.A.">
        <title>Insights into evolution of multicellular fungi from the assembled chromosomes of the mushroom Coprinopsis cinerea (Coprinus cinereus).</title>
        <authorList>
            <person name="Stajich J.E."/>
            <person name="Wilke S.K."/>
            <person name="Ahren D."/>
            <person name="Au C.H."/>
            <person name="Birren B.W."/>
            <person name="Borodovsky M."/>
            <person name="Burns C."/>
            <person name="Canback B."/>
            <person name="Casselton L.A."/>
            <person name="Cheng C.K."/>
            <person name="Deng J."/>
            <person name="Dietrich F.S."/>
            <person name="Fargo D.C."/>
            <person name="Farman M.L."/>
            <person name="Gathman A.C."/>
            <person name="Goldberg J."/>
            <person name="Guigo R."/>
            <person name="Hoegger P.J."/>
            <person name="Hooker J.B."/>
            <person name="Huggins A."/>
            <person name="James T.Y."/>
            <person name="Kamada T."/>
            <person name="Kilaru S."/>
            <person name="Kodira C."/>
            <person name="Kues U."/>
            <person name="Kupfer D."/>
            <person name="Kwan H.S."/>
            <person name="Lomsadze A."/>
            <person name="Li W."/>
            <person name="Lilly W.W."/>
            <person name="Ma L.J."/>
            <person name="Mackey A.J."/>
            <person name="Manning G."/>
            <person name="Martin F."/>
            <person name="Muraguchi H."/>
            <person name="Natvig D.O."/>
            <person name="Palmerini H."/>
            <person name="Ramesh M.A."/>
            <person name="Rehmeyer C.J."/>
            <person name="Roe B.A."/>
            <person name="Shenoy N."/>
            <person name="Stanke M."/>
            <person name="Ter-Hovhannisyan V."/>
            <person name="Tunlid A."/>
            <person name="Velagapudi R."/>
            <person name="Vision T.J."/>
            <person name="Zeng Q."/>
            <person name="Zolan M.E."/>
            <person name="Pukkila P.J."/>
        </authorList>
    </citation>
    <scope>NUCLEOTIDE SEQUENCE [LARGE SCALE GENOMIC DNA]</scope>
    <source>
        <strain evidence="8">Okayama-7 / 130 / ATCC MYA-4618 / FGSC 9003</strain>
    </source>
</reference>
<dbReference type="GO" id="GO:0006412">
    <property type="term" value="P:translation"/>
    <property type="evidence" value="ECO:0007669"/>
    <property type="project" value="InterPro"/>
</dbReference>
<dbReference type="InterPro" id="IPR036919">
    <property type="entry name" value="Ribo_uL30_ferredoxin-like_sf"/>
</dbReference>
<dbReference type="VEuPathDB" id="FungiDB:CC1G_06191"/>
<evidence type="ECO:0000313" key="8">
    <source>
        <dbReference type="Proteomes" id="UP000001861"/>
    </source>
</evidence>
<dbReference type="EMBL" id="AACS02000004">
    <property type="protein sequence ID" value="EAU85175.2"/>
    <property type="molecule type" value="Genomic_DNA"/>
</dbReference>
<dbReference type="HOGENOM" id="CLU_131047_0_0_1"/>
<organism evidence="7 8">
    <name type="scientific">Coprinopsis cinerea (strain Okayama-7 / 130 / ATCC MYA-4618 / FGSC 9003)</name>
    <name type="common">Inky cap fungus</name>
    <name type="synonym">Hormographiella aspergillata</name>
    <dbReference type="NCBI Taxonomy" id="240176"/>
    <lineage>
        <taxon>Eukaryota</taxon>
        <taxon>Fungi</taxon>
        <taxon>Dikarya</taxon>
        <taxon>Basidiomycota</taxon>
        <taxon>Agaricomycotina</taxon>
        <taxon>Agaricomycetes</taxon>
        <taxon>Agaricomycetidae</taxon>
        <taxon>Agaricales</taxon>
        <taxon>Agaricineae</taxon>
        <taxon>Psathyrellaceae</taxon>
        <taxon>Coprinopsis</taxon>
    </lineage>
</organism>
<evidence type="ECO:0000256" key="2">
    <source>
        <dbReference type="ARBA" id="ARBA00022980"/>
    </source>
</evidence>
<dbReference type="AlphaFoldDB" id="A8NV56"/>
<evidence type="ECO:0000256" key="5">
    <source>
        <dbReference type="SAM" id="MobiDB-lite"/>
    </source>
</evidence>
<dbReference type="GO" id="GO:0015934">
    <property type="term" value="C:large ribosomal subunit"/>
    <property type="evidence" value="ECO:0007669"/>
    <property type="project" value="InterPro"/>
</dbReference>
<keyword evidence="3" id="KW-0687">Ribonucleoprotein</keyword>
<keyword evidence="8" id="KW-1185">Reference proteome</keyword>
<dbReference type="InterPro" id="IPR016082">
    <property type="entry name" value="Ribosomal_uL30_ferredoxin-like"/>
</dbReference>
<dbReference type="OrthoDB" id="509901at2759"/>
<sequence>MKEFAFGWKEGEGEVTGGGHASQSGVGRDSISVACHMSSALARTLFAASRPVGQRTACRTFSTSPTAKEAETSTSVASDAAPNTHFKVTLKRSAISLGDKKKGTLLALGFHRRFQTVYHRHTPEAAGMILSVKELVEVENVPEHMVKTKQEMRQERKAPRGYQVVSSRRGSFLNL</sequence>
<feature type="domain" description="Large ribosomal subunit protein uL30-like ferredoxin-like fold" evidence="6">
    <location>
        <begin position="86"/>
        <end position="136"/>
    </location>
</feature>
<keyword evidence="2 7" id="KW-0689">Ribosomal protein</keyword>
<accession>A8NV56</accession>
<name>A8NV56_COPC7</name>
<dbReference type="GO" id="GO:0003735">
    <property type="term" value="F:structural constituent of ribosome"/>
    <property type="evidence" value="ECO:0007669"/>
    <property type="project" value="InterPro"/>
</dbReference>
<dbReference type="OMA" id="THFRITQ"/>
<dbReference type="PANTHER" id="PTHR15892">
    <property type="entry name" value="MITOCHONDRIAL RIBOSOMAL PROTEIN L30"/>
    <property type="match status" value="1"/>
</dbReference>
<dbReference type="InParanoid" id="A8NV56"/>
<protein>
    <recommendedName>
        <fullName evidence="4">Large ribosomal subunit protein uL30m</fullName>
    </recommendedName>
</protein>
<dbReference type="KEGG" id="cci:CC1G_06191"/>
<feature type="compositionally biased region" description="Polar residues" evidence="5">
    <location>
        <begin position="164"/>
        <end position="175"/>
    </location>
</feature>
<feature type="region of interest" description="Disordered" evidence="5">
    <location>
        <begin position="150"/>
        <end position="175"/>
    </location>
</feature>
<gene>
    <name evidence="7" type="ORF">CC1G_06191</name>
</gene>
<evidence type="ECO:0000256" key="3">
    <source>
        <dbReference type="ARBA" id="ARBA00023274"/>
    </source>
</evidence>
<evidence type="ECO:0000256" key="4">
    <source>
        <dbReference type="ARBA" id="ARBA00035281"/>
    </source>
</evidence>
<dbReference type="InterPro" id="IPR005996">
    <property type="entry name" value="Ribosomal_uL30_bac-type"/>
</dbReference>
<dbReference type="eggNOG" id="ENOG502S7S3">
    <property type="taxonomic scope" value="Eukaryota"/>
</dbReference>
<dbReference type="Proteomes" id="UP000001861">
    <property type="component" value="Unassembled WGS sequence"/>
</dbReference>
<proteinExistence type="inferred from homology"/>
<dbReference type="GO" id="GO:0005739">
    <property type="term" value="C:mitochondrion"/>
    <property type="evidence" value="ECO:0007669"/>
    <property type="project" value="TreeGrafter"/>
</dbReference>
<evidence type="ECO:0000256" key="1">
    <source>
        <dbReference type="ARBA" id="ARBA00007594"/>
    </source>
</evidence>
<comment type="caution">
    <text evidence="7">The sequence shown here is derived from an EMBL/GenBank/DDBJ whole genome shotgun (WGS) entry which is preliminary data.</text>
</comment>
<dbReference type="PANTHER" id="PTHR15892:SF2">
    <property type="entry name" value="LARGE RIBOSOMAL SUBUNIT PROTEIN UL30M"/>
    <property type="match status" value="1"/>
</dbReference>
<dbReference type="NCBIfam" id="TIGR01308">
    <property type="entry name" value="rpmD_bact"/>
    <property type="match status" value="1"/>
</dbReference>
<evidence type="ECO:0000313" key="7">
    <source>
        <dbReference type="EMBL" id="EAU85175.2"/>
    </source>
</evidence>
<dbReference type="CDD" id="cd01658">
    <property type="entry name" value="Ribosomal_L30"/>
    <property type="match status" value="1"/>
</dbReference>